<dbReference type="AlphaFoldDB" id="A0A0R2FCT9"/>
<dbReference type="RefSeq" id="WP_082404930.1">
    <property type="nucleotide sequence ID" value="NZ_AYZM01000038.1"/>
</dbReference>
<dbReference type="STRING" id="1423804.FD14_GL002315"/>
<name>A0A0R2FCT9_9LACO</name>
<dbReference type="PANTHER" id="PTHR43252">
    <property type="entry name" value="TRANSCRIPTIONAL REGULATOR YQJI"/>
    <property type="match status" value="1"/>
</dbReference>
<protein>
    <submittedName>
        <fullName evidence="2">Transcriptional regulator</fullName>
    </submittedName>
</protein>
<comment type="caution">
    <text evidence="2">The sequence shown here is derived from an EMBL/GenBank/DDBJ whole genome shotgun (WGS) entry which is preliminary data.</text>
</comment>
<dbReference type="SUPFAM" id="SSF46785">
    <property type="entry name" value="Winged helix' DNA-binding domain"/>
    <property type="match status" value="1"/>
</dbReference>
<dbReference type="EMBL" id="AYZM01000038">
    <property type="protein sequence ID" value="KRN26248.1"/>
    <property type="molecule type" value="Genomic_DNA"/>
</dbReference>
<keyword evidence="3" id="KW-1185">Reference proteome</keyword>
<dbReference type="PATRIC" id="fig|1423804.4.peg.2507"/>
<dbReference type="PANTHER" id="PTHR43252:SF2">
    <property type="entry name" value="TRANSCRIPTION REGULATOR, PADR-LIKE FAMILY"/>
    <property type="match status" value="1"/>
</dbReference>
<sequence>MYELLILGVLTSRDMSGYKLRCVLESALVPRRPVSNGVMYPVLKKLAEQGFIVFVDQPNDPRGKRLAHITEAGMDRVQELMRQPVAEDGKRESIYRFKFRGMSAVDVATQERILADYEASNQTDRNVYQEVWEHLQDKLHQSDARHDALTWGCRSLELGIAICDAKQAWIDQCRVEMSQGGKHGNN</sequence>
<dbReference type="OrthoDB" id="2374094at2"/>
<evidence type="ECO:0000313" key="2">
    <source>
        <dbReference type="EMBL" id="KRN26248.1"/>
    </source>
</evidence>
<dbReference type="Gene3D" id="1.10.10.10">
    <property type="entry name" value="Winged helix-like DNA-binding domain superfamily/Winged helix DNA-binding domain"/>
    <property type="match status" value="1"/>
</dbReference>
<dbReference type="InterPro" id="IPR036388">
    <property type="entry name" value="WH-like_DNA-bd_sf"/>
</dbReference>
<reference evidence="2 3" key="1">
    <citation type="journal article" date="2015" name="Genome Announc.">
        <title>Expanding the biotechnology potential of lactobacilli through comparative genomics of 213 strains and associated genera.</title>
        <authorList>
            <person name="Sun Z."/>
            <person name="Harris H.M."/>
            <person name="McCann A."/>
            <person name="Guo C."/>
            <person name="Argimon S."/>
            <person name="Zhang W."/>
            <person name="Yang X."/>
            <person name="Jeffery I.B."/>
            <person name="Cooney J.C."/>
            <person name="Kagawa T.F."/>
            <person name="Liu W."/>
            <person name="Song Y."/>
            <person name="Salvetti E."/>
            <person name="Wrobel A."/>
            <person name="Rasinkangas P."/>
            <person name="Parkhill J."/>
            <person name="Rea M.C."/>
            <person name="O'Sullivan O."/>
            <person name="Ritari J."/>
            <person name="Douillard F.P."/>
            <person name="Paul Ross R."/>
            <person name="Yang R."/>
            <person name="Briner A.E."/>
            <person name="Felis G.E."/>
            <person name="de Vos W.M."/>
            <person name="Barrangou R."/>
            <person name="Klaenhammer T.R."/>
            <person name="Caufield P.W."/>
            <person name="Cui Y."/>
            <person name="Zhang H."/>
            <person name="O'Toole P.W."/>
        </authorList>
    </citation>
    <scope>NUCLEOTIDE SEQUENCE [LARGE SCALE GENOMIC DNA]</scope>
    <source>
        <strain evidence="2 3">DSM 23365</strain>
    </source>
</reference>
<accession>A0A0R2FCT9</accession>
<gene>
    <name evidence="2" type="ORF">FD14_GL002315</name>
</gene>
<dbReference type="InterPro" id="IPR005149">
    <property type="entry name" value="Tscrpt_reg_PadR_N"/>
</dbReference>
<evidence type="ECO:0000313" key="3">
    <source>
        <dbReference type="Proteomes" id="UP000051442"/>
    </source>
</evidence>
<evidence type="ECO:0000259" key="1">
    <source>
        <dbReference type="Pfam" id="PF03551"/>
    </source>
</evidence>
<feature type="domain" description="Transcription regulator PadR N-terminal" evidence="1">
    <location>
        <begin position="6"/>
        <end position="78"/>
    </location>
</feature>
<dbReference type="Proteomes" id="UP000051442">
    <property type="component" value="Unassembled WGS sequence"/>
</dbReference>
<proteinExistence type="predicted"/>
<organism evidence="2 3">
    <name type="scientific">Secundilactobacillus similis DSM 23365 = JCM 2765</name>
    <dbReference type="NCBI Taxonomy" id="1423804"/>
    <lineage>
        <taxon>Bacteria</taxon>
        <taxon>Bacillati</taxon>
        <taxon>Bacillota</taxon>
        <taxon>Bacilli</taxon>
        <taxon>Lactobacillales</taxon>
        <taxon>Lactobacillaceae</taxon>
        <taxon>Secundilactobacillus</taxon>
    </lineage>
</organism>
<dbReference type="InterPro" id="IPR036390">
    <property type="entry name" value="WH_DNA-bd_sf"/>
</dbReference>
<dbReference type="Pfam" id="PF03551">
    <property type="entry name" value="PadR"/>
    <property type="match status" value="1"/>
</dbReference>